<gene>
    <name evidence="1" type="ORF">LR48_Vigan08g007200</name>
</gene>
<dbReference type="AlphaFoldDB" id="A0A0L9V291"/>
<dbReference type="Gramene" id="KOM49245">
    <property type="protein sequence ID" value="KOM49245"/>
    <property type="gene ID" value="LR48_Vigan08g007200"/>
</dbReference>
<evidence type="ECO:0000313" key="2">
    <source>
        <dbReference type="Proteomes" id="UP000053144"/>
    </source>
</evidence>
<organism evidence="1 2">
    <name type="scientific">Phaseolus angularis</name>
    <name type="common">Azuki bean</name>
    <name type="synonym">Vigna angularis</name>
    <dbReference type="NCBI Taxonomy" id="3914"/>
    <lineage>
        <taxon>Eukaryota</taxon>
        <taxon>Viridiplantae</taxon>
        <taxon>Streptophyta</taxon>
        <taxon>Embryophyta</taxon>
        <taxon>Tracheophyta</taxon>
        <taxon>Spermatophyta</taxon>
        <taxon>Magnoliopsida</taxon>
        <taxon>eudicotyledons</taxon>
        <taxon>Gunneridae</taxon>
        <taxon>Pentapetalae</taxon>
        <taxon>rosids</taxon>
        <taxon>fabids</taxon>
        <taxon>Fabales</taxon>
        <taxon>Fabaceae</taxon>
        <taxon>Papilionoideae</taxon>
        <taxon>50 kb inversion clade</taxon>
        <taxon>NPAAA clade</taxon>
        <taxon>indigoferoid/millettioid clade</taxon>
        <taxon>Phaseoleae</taxon>
        <taxon>Vigna</taxon>
    </lineage>
</organism>
<protein>
    <submittedName>
        <fullName evidence="1">Uncharacterized protein</fullName>
    </submittedName>
</protein>
<name>A0A0L9V291_PHAAN</name>
<accession>A0A0L9V291</accession>
<evidence type="ECO:0000313" key="1">
    <source>
        <dbReference type="EMBL" id="KOM49245.1"/>
    </source>
</evidence>
<dbReference type="EMBL" id="CM003378">
    <property type="protein sequence ID" value="KOM49245.1"/>
    <property type="molecule type" value="Genomic_DNA"/>
</dbReference>
<reference evidence="2" key="1">
    <citation type="journal article" date="2015" name="Proc. Natl. Acad. Sci. U.S.A.">
        <title>Genome sequencing of adzuki bean (Vigna angularis) provides insight into high starch and low fat accumulation and domestication.</title>
        <authorList>
            <person name="Yang K."/>
            <person name="Tian Z."/>
            <person name="Chen C."/>
            <person name="Luo L."/>
            <person name="Zhao B."/>
            <person name="Wang Z."/>
            <person name="Yu L."/>
            <person name="Li Y."/>
            <person name="Sun Y."/>
            <person name="Li W."/>
            <person name="Chen Y."/>
            <person name="Li Y."/>
            <person name="Zhang Y."/>
            <person name="Ai D."/>
            <person name="Zhao J."/>
            <person name="Shang C."/>
            <person name="Ma Y."/>
            <person name="Wu B."/>
            <person name="Wang M."/>
            <person name="Gao L."/>
            <person name="Sun D."/>
            <person name="Zhang P."/>
            <person name="Guo F."/>
            <person name="Wang W."/>
            <person name="Li Y."/>
            <person name="Wang J."/>
            <person name="Varshney R.K."/>
            <person name="Wang J."/>
            <person name="Ling H.Q."/>
            <person name="Wan P."/>
        </authorList>
    </citation>
    <scope>NUCLEOTIDE SEQUENCE</scope>
    <source>
        <strain evidence="2">cv. Jingnong 6</strain>
    </source>
</reference>
<dbReference type="Proteomes" id="UP000053144">
    <property type="component" value="Chromosome 8"/>
</dbReference>
<proteinExistence type="predicted"/>
<sequence length="150" mass="17124">MKMSSLSLCGAVTVGEVGYRSGIESFHYGVYGWIMLMKTGDLYKDLQAERDGLSVEWAKLIEENKYFAGEVYNDHVNDFYKGIMQCDYFFDVLNDHEGYDIMKMVVDGQLVDLPLPHVKAEEVLSIVSEEPQLIEVVVEDVEDEGHDRDE</sequence>